<feature type="region of interest" description="Disordered" evidence="5">
    <location>
        <begin position="1"/>
        <end position="57"/>
    </location>
</feature>
<feature type="region of interest" description="Disordered" evidence="5">
    <location>
        <begin position="1175"/>
        <end position="1195"/>
    </location>
</feature>
<feature type="transmembrane region" description="Helical" evidence="6">
    <location>
        <begin position="162"/>
        <end position="182"/>
    </location>
</feature>
<comment type="caution">
    <text evidence="9">The sequence shown here is derived from an EMBL/GenBank/DDBJ whole genome shotgun (WGS) entry which is preliminary data.</text>
</comment>
<comment type="subcellular location">
    <subcellularLocation>
        <location evidence="1">Membrane</location>
        <topology evidence="1">Multi-pass membrane protein</topology>
    </subcellularLocation>
</comment>
<dbReference type="GO" id="GO:0016020">
    <property type="term" value="C:membrane"/>
    <property type="evidence" value="ECO:0007669"/>
    <property type="project" value="UniProtKB-SubCell"/>
</dbReference>
<gene>
    <name evidence="9" type="ORF">VPNG_00984</name>
</gene>
<dbReference type="PANTHER" id="PTHR37994">
    <property type="entry name" value="ARAE_2_N DOMAIN-CONTAINING PROTEIN-RELATED"/>
    <property type="match status" value="1"/>
</dbReference>
<evidence type="ECO:0000256" key="5">
    <source>
        <dbReference type="SAM" id="MobiDB-lite"/>
    </source>
</evidence>
<dbReference type="InParanoid" id="A0A423XLW1"/>
<sequence>MAVEAAATPPPPPPPPRPTVHDSPEDEKAIEEINDQRDGDSSSSNVPDNGSHILRNHPTHEDDVAVAAEQEKHDAEAAVRAAAEPKPPSITAKIMQKLGVNPVSLKCIFKGSITPVISLAIYQAHPVMHRLTTLGFLVGIMGTCSLCILPRGKFLQIMFLEIIAASLGSGMAMLIAYLGVRARLNTSDHAELAAYIAEHGKAPYNSSQSAVCAILLMFNIWCTNTVKAKYPAFNIPLVAYSVMVIIASTFGPQFPSVAAAQAFVKRLIMGSWWGLAIGTGVSLFIFPVSNRQIVLKQMGGLLGLFKKSISLERKYLQGLEKEDMFALEAVETSAGQSEPERKGGKKEKAPPLTKEQRTAMELRGAIAATRELMGKIYGDIKFAKRDFAWGHLSANDYSEMFNLMRTFIIPMTGISTIMDIFQRVGRDRGWDGSEEADDGLFAQHVKALGKDESQRIWNDIMKQLHEPFEILSEAIVQGVDHAGILLGLLPQPKELKKADAAADVEASAGQLRPGQVGYSQIINQKVDAFKTRKSEILRIWVKEKGLSSDGRPDNWTEEATHLFEKRRNDQAQLYVILYLEKLMQATGEAVQDFVAFAELKVNDGTFSKKRLIFPSERRLRKWILTIFSKEDTAVEDSSDILDAGTSVVYIGHGWKNKMDPEHLAPTNNWQKFGEYLRKISVFFGSPESVFGFRVVCALMTLGVVAYLERTQAFFIKQRLMWGMIIIAISMVPTSGQSVFYFLLRIGATTVAMVVNFLVWYIVDQKTPGILVLFWVACFCEYYVCFRWPRLIPGVIVCIITEIIVIGYELQVRKLGVAAATATGQAYYPIYELAPYRLAIISGGVFIAFFWTVFPYPFSDRAWLRKDLSAVLYLLANYSSVIDTTMKASISGTLGDVEVPGSPAQNLFKIRRKMFGKLSLLLPSLQMHANFQRWEPSIGGKFPEEKYQDIILRSTRITNYLTLMSYILSWESKDEDDKEWMGLLNEVFHGVSPVQHQILSTLTLLSNCLVSGQSLPPFMPLRKPHEVTRRLLNLPVNPHSNNAHTGYKPPATQSSASSFSSSSSDSSLSDDDDVEEDADQGKSRTASQDHAPQPDGQGRRVPAIWDLLDARNMDQKGYTEFAVLHVCTTLIMGDLEGLIKTIGSLVGTVDFSFEVAQDMASTSDMGSIHRMGTWASRASNAAGSSSDDNRRKGKKD</sequence>
<feature type="transmembrane region" description="Helical" evidence="6">
    <location>
        <begin position="835"/>
        <end position="855"/>
    </location>
</feature>
<keyword evidence="2 6" id="KW-0812">Transmembrane</keyword>
<feature type="transmembrane region" description="Helical" evidence="6">
    <location>
        <begin position="767"/>
        <end position="783"/>
    </location>
</feature>
<feature type="region of interest" description="Disordered" evidence="5">
    <location>
        <begin position="1034"/>
        <end position="1099"/>
    </location>
</feature>
<evidence type="ECO:0000256" key="2">
    <source>
        <dbReference type="ARBA" id="ARBA00022692"/>
    </source>
</evidence>
<dbReference type="InterPro" id="IPR018823">
    <property type="entry name" value="ArAE_2_N"/>
</dbReference>
<dbReference type="PANTHER" id="PTHR37994:SF4">
    <property type="entry name" value="ER TRANSPORTER 6TM N-TERMINAL DOMAIN-CONTAINING PROTEIN-RELATED"/>
    <property type="match status" value="1"/>
</dbReference>
<dbReference type="EMBL" id="LKEB01000002">
    <property type="protein sequence ID" value="ROW17422.1"/>
    <property type="molecule type" value="Genomic_DNA"/>
</dbReference>
<keyword evidence="4 6" id="KW-0472">Membrane</keyword>
<keyword evidence="3 6" id="KW-1133">Transmembrane helix</keyword>
<evidence type="ECO:0000259" key="7">
    <source>
        <dbReference type="Pfam" id="PF10337"/>
    </source>
</evidence>
<evidence type="ECO:0000259" key="8">
    <source>
        <dbReference type="Pfam" id="PF13515"/>
    </source>
</evidence>
<dbReference type="Pfam" id="PF13515">
    <property type="entry name" value="FUSC_2"/>
    <property type="match status" value="1"/>
</dbReference>
<feature type="domain" description="Integral membrane bound transporter" evidence="8">
    <location>
        <begin position="714"/>
        <end position="850"/>
    </location>
</feature>
<feature type="compositionally biased region" description="Acidic residues" evidence="5">
    <location>
        <begin position="1067"/>
        <end position="1077"/>
    </location>
</feature>
<dbReference type="Pfam" id="PF10337">
    <property type="entry name" value="ArAE_2_N"/>
    <property type="match status" value="1"/>
</dbReference>
<feature type="transmembrane region" description="Helical" evidence="6">
    <location>
        <begin position="738"/>
        <end position="761"/>
    </location>
</feature>
<evidence type="ECO:0000256" key="4">
    <source>
        <dbReference type="ARBA" id="ARBA00023136"/>
    </source>
</evidence>
<dbReference type="OrthoDB" id="2274698at2759"/>
<reference evidence="9 10" key="1">
    <citation type="submission" date="2015-09" db="EMBL/GenBank/DDBJ databases">
        <title>Host preference determinants of Valsa canker pathogens revealed by comparative genomics.</title>
        <authorList>
            <person name="Yin Z."/>
            <person name="Huang L."/>
        </authorList>
    </citation>
    <scope>NUCLEOTIDE SEQUENCE [LARGE SCALE GENOMIC DNA]</scope>
    <source>
        <strain evidence="9 10">SXYLt</strain>
    </source>
</reference>
<feature type="transmembrane region" description="Helical" evidence="6">
    <location>
        <begin position="690"/>
        <end position="707"/>
    </location>
</feature>
<evidence type="ECO:0000256" key="6">
    <source>
        <dbReference type="SAM" id="Phobius"/>
    </source>
</evidence>
<proteinExistence type="predicted"/>
<feature type="domain" description="Putative ER transporter 6TM N-terminal" evidence="7">
    <location>
        <begin position="103"/>
        <end position="424"/>
    </location>
</feature>
<dbReference type="AlphaFoldDB" id="A0A423XLW1"/>
<protein>
    <submittedName>
        <fullName evidence="9">Uncharacterized protein</fullName>
    </submittedName>
</protein>
<feature type="compositionally biased region" description="Basic and acidic residues" evidence="5">
    <location>
        <begin position="338"/>
        <end position="355"/>
    </location>
</feature>
<feature type="region of interest" description="Disordered" evidence="5">
    <location>
        <begin position="332"/>
        <end position="355"/>
    </location>
</feature>
<feature type="transmembrane region" description="Helical" evidence="6">
    <location>
        <begin position="271"/>
        <end position="288"/>
    </location>
</feature>
<feature type="compositionally biased region" description="Low complexity" evidence="5">
    <location>
        <begin position="1175"/>
        <end position="1185"/>
    </location>
</feature>
<evidence type="ECO:0000256" key="3">
    <source>
        <dbReference type="ARBA" id="ARBA00022989"/>
    </source>
</evidence>
<accession>A0A423XLW1</accession>
<feature type="transmembrane region" description="Helical" evidence="6">
    <location>
        <begin position="713"/>
        <end position="731"/>
    </location>
</feature>
<name>A0A423XLW1_9PEZI</name>
<feature type="transmembrane region" description="Helical" evidence="6">
    <location>
        <begin position="131"/>
        <end position="150"/>
    </location>
</feature>
<feature type="compositionally biased region" description="Low complexity" evidence="5">
    <location>
        <begin position="1053"/>
        <end position="1066"/>
    </location>
</feature>
<feature type="transmembrane region" description="Helical" evidence="6">
    <location>
        <begin position="790"/>
        <end position="807"/>
    </location>
</feature>
<evidence type="ECO:0000256" key="1">
    <source>
        <dbReference type="ARBA" id="ARBA00004141"/>
    </source>
</evidence>
<dbReference type="STRING" id="1230097.A0A423XLW1"/>
<feature type="compositionally biased region" description="Basic and acidic residues" evidence="5">
    <location>
        <begin position="19"/>
        <end position="40"/>
    </location>
</feature>
<feature type="transmembrane region" description="Helical" evidence="6">
    <location>
        <begin position="233"/>
        <end position="251"/>
    </location>
</feature>
<dbReference type="InterPro" id="IPR049453">
    <property type="entry name" value="Memb_transporter_dom"/>
</dbReference>
<feature type="compositionally biased region" description="Pro residues" evidence="5">
    <location>
        <begin position="8"/>
        <end position="18"/>
    </location>
</feature>
<organism evidence="9 10">
    <name type="scientific">Cytospora leucostoma</name>
    <dbReference type="NCBI Taxonomy" id="1230097"/>
    <lineage>
        <taxon>Eukaryota</taxon>
        <taxon>Fungi</taxon>
        <taxon>Dikarya</taxon>
        <taxon>Ascomycota</taxon>
        <taxon>Pezizomycotina</taxon>
        <taxon>Sordariomycetes</taxon>
        <taxon>Sordariomycetidae</taxon>
        <taxon>Diaporthales</taxon>
        <taxon>Cytosporaceae</taxon>
        <taxon>Cytospora</taxon>
    </lineage>
</organism>
<keyword evidence="10" id="KW-1185">Reference proteome</keyword>
<dbReference type="Proteomes" id="UP000285146">
    <property type="component" value="Unassembled WGS sequence"/>
</dbReference>
<evidence type="ECO:0000313" key="10">
    <source>
        <dbReference type="Proteomes" id="UP000285146"/>
    </source>
</evidence>
<evidence type="ECO:0000313" key="9">
    <source>
        <dbReference type="EMBL" id="ROW17422.1"/>
    </source>
</evidence>